<keyword evidence="2" id="KW-1185">Reference proteome</keyword>
<name>A0A828Y3P0_9LEPT</name>
<evidence type="ECO:0000313" key="1">
    <source>
        <dbReference type="EMBL" id="EKO49493.1"/>
    </source>
</evidence>
<comment type="caution">
    <text evidence="1">The sequence shown here is derived from an EMBL/GenBank/DDBJ whole genome shotgun (WGS) entry which is preliminary data.</text>
</comment>
<reference evidence="1" key="1">
    <citation type="submission" date="2012-10" db="EMBL/GenBank/DDBJ databases">
        <authorList>
            <person name="Harkins D.M."/>
            <person name="Durkin A.S."/>
            <person name="Brinkac L.M."/>
            <person name="Selengut J.D."/>
            <person name="Sanka R."/>
            <person name="DePew J."/>
            <person name="Purushe J."/>
            <person name="Picardeau M."/>
            <person name="Werts C."/>
            <person name="Goarant C."/>
            <person name="Vinetz J.M."/>
            <person name="Sutton G.G."/>
            <person name="Nelson W.C."/>
            <person name="Fouts D.E."/>
        </authorList>
    </citation>
    <scope>NUCLEOTIDE SEQUENCE [LARGE SCALE GENOMIC DNA]</scope>
    <source>
        <strain evidence="1">200802841</strain>
    </source>
</reference>
<sequence length="40" mass="4799">MHVLDFQELFGEGHPIHGFKKVMERLDFEDFDKNYQNDAT</sequence>
<evidence type="ECO:0000313" key="2">
    <source>
        <dbReference type="Proteomes" id="UP000006339"/>
    </source>
</evidence>
<accession>A0A828Y3P0</accession>
<feature type="non-terminal residue" evidence="1">
    <location>
        <position position="40"/>
    </location>
</feature>
<gene>
    <name evidence="1" type="ORF">LEP1GSC131_0011</name>
</gene>
<dbReference type="EMBL" id="AKWH02000091">
    <property type="protein sequence ID" value="EKO49493.1"/>
    <property type="molecule type" value="Genomic_DNA"/>
</dbReference>
<proteinExistence type="predicted"/>
<organism evidence="1 2">
    <name type="scientific">Leptospira kirschneri str. 200802841</name>
    <dbReference type="NCBI Taxonomy" id="1193047"/>
    <lineage>
        <taxon>Bacteria</taxon>
        <taxon>Pseudomonadati</taxon>
        <taxon>Spirochaetota</taxon>
        <taxon>Spirochaetia</taxon>
        <taxon>Leptospirales</taxon>
        <taxon>Leptospiraceae</taxon>
        <taxon>Leptospira</taxon>
    </lineage>
</organism>
<protein>
    <submittedName>
        <fullName evidence="1">Uncharacterized protein</fullName>
    </submittedName>
</protein>
<dbReference type="AlphaFoldDB" id="A0A828Y3P0"/>
<dbReference type="Proteomes" id="UP000006339">
    <property type="component" value="Unassembled WGS sequence"/>
</dbReference>